<feature type="compositionally biased region" description="Low complexity" evidence="1">
    <location>
        <begin position="177"/>
        <end position="207"/>
    </location>
</feature>
<evidence type="ECO:0000313" key="4">
    <source>
        <dbReference type="EnsemblProtists" id="PYU1_T008943"/>
    </source>
</evidence>
<dbReference type="InParanoid" id="K3WVE5"/>
<feature type="chain" id="PRO_5003872465" evidence="3">
    <location>
        <begin position="27"/>
        <end position="337"/>
    </location>
</feature>
<keyword evidence="2" id="KW-0472">Membrane</keyword>
<dbReference type="eggNOG" id="ENOG502S2TG">
    <property type="taxonomic scope" value="Eukaryota"/>
</dbReference>
<accession>K3WVE5</accession>
<feature type="region of interest" description="Disordered" evidence="1">
    <location>
        <begin position="274"/>
        <end position="337"/>
    </location>
</feature>
<reference evidence="5" key="1">
    <citation type="journal article" date="2010" name="Genome Biol.">
        <title>Genome sequence of the necrotrophic plant pathogen Pythium ultimum reveals original pathogenicity mechanisms and effector repertoire.</title>
        <authorList>
            <person name="Levesque C.A."/>
            <person name="Brouwer H."/>
            <person name="Cano L."/>
            <person name="Hamilton J.P."/>
            <person name="Holt C."/>
            <person name="Huitema E."/>
            <person name="Raffaele S."/>
            <person name="Robideau G.P."/>
            <person name="Thines M."/>
            <person name="Win J."/>
            <person name="Zerillo M.M."/>
            <person name="Beakes G.W."/>
            <person name="Boore J.L."/>
            <person name="Busam D."/>
            <person name="Dumas B."/>
            <person name="Ferriera S."/>
            <person name="Fuerstenberg S.I."/>
            <person name="Gachon C.M."/>
            <person name="Gaulin E."/>
            <person name="Govers F."/>
            <person name="Grenville-Briggs L."/>
            <person name="Horner N."/>
            <person name="Hostetler J."/>
            <person name="Jiang R.H."/>
            <person name="Johnson J."/>
            <person name="Krajaejun T."/>
            <person name="Lin H."/>
            <person name="Meijer H.J."/>
            <person name="Moore B."/>
            <person name="Morris P."/>
            <person name="Phuntmart V."/>
            <person name="Puiu D."/>
            <person name="Shetty J."/>
            <person name="Stajich J.E."/>
            <person name="Tripathy S."/>
            <person name="Wawra S."/>
            <person name="van West P."/>
            <person name="Whitty B.R."/>
            <person name="Coutinho P.M."/>
            <person name="Henrissat B."/>
            <person name="Martin F."/>
            <person name="Thomas P.D."/>
            <person name="Tyler B.M."/>
            <person name="De Vries R.P."/>
            <person name="Kamoun S."/>
            <person name="Yandell M."/>
            <person name="Tisserat N."/>
            <person name="Buell C.R."/>
        </authorList>
    </citation>
    <scope>NUCLEOTIDE SEQUENCE</scope>
    <source>
        <strain evidence="5">DAOM:BR144</strain>
    </source>
</reference>
<dbReference type="AlphaFoldDB" id="K3WVE5"/>
<name>K3WVE5_GLOUD</name>
<keyword evidence="2" id="KW-0812">Transmembrane</keyword>
<evidence type="ECO:0000256" key="3">
    <source>
        <dbReference type="SAM" id="SignalP"/>
    </source>
</evidence>
<feature type="compositionally biased region" description="Basic and acidic residues" evidence="1">
    <location>
        <begin position="328"/>
        <end position="337"/>
    </location>
</feature>
<dbReference type="VEuPathDB" id="FungiDB:PYU1_G008925"/>
<protein>
    <submittedName>
        <fullName evidence="4">Uncharacterized protein</fullName>
    </submittedName>
</protein>
<feature type="transmembrane region" description="Helical" evidence="2">
    <location>
        <begin position="245"/>
        <end position="269"/>
    </location>
</feature>
<reference evidence="5" key="2">
    <citation type="submission" date="2010-04" db="EMBL/GenBank/DDBJ databases">
        <authorList>
            <person name="Buell R."/>
            <person name="Hamilton J."/>
            <person name="Hostetler J."/>
        </authorList>
    </citation>
    <scope>NUCLEOTIDE SEQUENCE [LARGE SCALE GENOMIC DNA]</scope>
    <source>
        <strain evidence="5">DAOM:BR144</strain>
    </source>
</reference>
<dbReference type="EnsemblProtists" id="PYU1_T008943">
    <property type="protein sequence ID" value="PYU1_T008943"/>
    <property type="gene ID" value="PYU1_G008925"/>
</dbReference>
<proteinExistence type="predicted"/>
<organism evidence="4 5">
    <name type="scientific">Globisporangium ultimum (strain ATCC 200006 / CBS 805.95 / DAOM BR144)</name>
    <name type="common">Pythium ultimum</name>
    <dbReference type="NCBI Taxonomy" id="431595"/>
    <lineage>
        <taxon>Eukaryota</taxon>
        <taxon>Sar</taxon>
        <taxon>Stramenopiles</taxon>
        <taxon>Oomycota</taxon>
        <taxon>Peronosporomycetes</taxon>
        <taxon>Pythiales</taxon>
        <taxon>Pythiaceae</taxon>
        <taxon>Globisporangium</taxon>
    </lineage>
</organism>
<keyword evidence="3" id="KW-0732">Signal</keyword>
<dbReference type="Proteomes" id="UP000019132">
    <property type="component" value="Unassembled WGS sequence"/>
</dbReference>
<dbReference type="EMBL" id="GL376599">
    <property type="status" value="NOT_ANNOTATED_CDS"/>
    <property type="molecule type" value="Genomic_DNA"/>
</dbReference>
<dbReference type="OMA" id="CNDQRAS"/>
<evidence type="ECO:0000256" key="2">
    <source>
        <dbReference type="SAM" id="Phobius"/>
    </source>
</evidence>
<feature type="region of interest" description="Disordered" evidence="1">
    <location>
        <begin position="174"/>
        <end position="207"/>
    </location>
</feature>
<keyword evidence="2" id="KW-1133">Transmembrane helix</keyword>
<evidence type="ECO:0000256" key="1">
    <source>
        <dbReference type="SAM" id="MobiDB-lite"/>
    </source>
</evidence>
<keyword evidence="5" id="KW-1185">Reference proteome</keyword>
<dbReference type="HOGENOM" id="CLU_066163_0_0_1"/>
<reference evidence="4" key="3">
    <citation type="submission" date="2015-02" db="UniProtKB">
        <authorList>
            <consortium name="EnsemblProtists"/>
        </authorList>
    </citation>
    <scope>IDENTIFICATION</scope>
    <source>
        <strain evidence="4">DAOM BR144</strain>
    </source>
</reference>
<feature type="signal peptide" evidence="3">
    <location>
        <begin position="1"/>
        <end position="26"/>
    </location>
</feature>
<sequence>MASKCSSKWVALMLVVFAALAATVEAADECCSTCIGKTSPVVYDYDPLVYTQCSAVKGVCCFTCGSLGDPTYGDTISFASDGTTPTVKAGTWIKMQWTDIKNVTYIALRENQKKTMTPTIGDTAATVTSGYFMICARSVGQVIFRGWGSDPCRQASPEKSITVLAGDAGASCDAAEPDAPVTPSTSSSSSRPSSDTTSAGSGSADTALSECNQNRASIKLVDGVKQCVCVSDWSNPPACDQMPTWKWVVTIGGGVAALLSILISVRAFIKSREKKRLQAEEEDGVPVGPRLGSRKEDVETLQITPDRRSNEAAAPYARENNRALSQPRKPDEREFTL</sequence>
<evidence type="ECO:0000313" key="5">
    <source>
        <dbReference type="Proteomes" id="UP000019132"/>
    </source>
</evidence>